<dbReference type="OrthoDB" id="286570at2759"/>
<evidence type="ECO:0000256" key="2">
    <source>
        <dbReference type="ARBA" id="ARBA00022741"/>
    </source>
</evidence>
<dbReference type="EMBL" id="CAJJDN010000020">
    <property type="protein sequence ID" value="CAD8065466.1"/>
    <property type="molecule type" value="Genomic_DNA"/>
</dbReference>
<evidence type="ECO:0000256" key="3">
    <source>
        <dbReference type="ARBA" id="ARBA00022801"/>
    </source>
</evidence>
<keyword evidence="7" id="KW-1185">Reference proteome</keyword>
<reference evidence="6" key="1">
    <citation type="submission" date="2021-01" db="EMBL/GenBank/DDBJ databases">
        <authorList>
            <consortium name="Genoscope - CEA"/>
            <person name="William W."/>
        </authorList>
    </citation>
    <scope>NUCLEOTIDE SEQUENCE</scope>
</reference>
<proteinExistence type="inferred from homology"/>
<dbReference type="InterPro" id="IPR004001">
    <property type="entry name" value="Actin_CS"/>
</dbReference>
<comment type="catalytic activity">
    <reaction evidence="5">
        <text>ATP + H2O = ADP + phosphate + H(+)</text>
        <dbReference type="Rhea" id="RHEA:13065"/>
        <dbReference type="ChEBI" id="CHEBI:15377"/>
        <dbReference type="ChEBI" id="CHEBI:15378"/>
        <dbReference type="ChEBI" id="CHEBI:30616"/>
        <dbReference type="ChEBI" id="CHEBI:43474"/>
        <dbReference type="ChEBI" id="CHEBI:456216"/>
    </reaction>
</comment>
<keyword evidence="3" id="KW-0378">Hydrolase</keyword>
<dbReference type="GO" id="GO:0005524">
    <property type="term" value="F:ATP binding"/>
    <property type="evidence" value="ECO:0007669"/>
    <property type="project" value="UniProtKB-KW"/>
</dbReference>
<evidence type="ECO:0000256" key="1">
    <source>
        <dbReference type="ARBA" id="ARBA00006752"/>
    </source>
</evidence>
<evidence type="ECO:0000313" key="7">
    <source>
        <dbReference type="Proteomes" id="UP000692954"/>
    </source>
</evidence>
<name>A0A8S1LLP1_9CILI</name>
<dbReference type="Proteomes" id="UP000692954">
    <property type="component" value="Unassembled WGS sequence"/>
</dbReference>
<dbReference type="FunFam" id="3.30.420.40:FF:000339">
    <property type="entry name" value="Protein CBG02163"/>
    <property type="match status" value="1"/>
</dbReference>
<comment type="caution">
    <text evidence="6">The sequence shown here is derived from an EMBL/GenBank/DDBJ whole genome shotgun (WGS) entry which is preliminary data.</text>
</comment>
<evidence type="ECO:0008006" key="8">
    <source>
        <dbReference type="Google" id="ProtNLM"/>
    </source>
</evidence>
<dbReference type="PANTHER" id="PTHR11937">
    <property type="entry name" value="ACTIN"/>
    <property type="match status" value="1"/>
</dbReference>
<dbReference type="Pfam" id="PF00022">
    <property type="entry name" value="Actin"/>
    <property type="match status" value="1"/>
</dbReference>
<comment type="similarity">
    <text evidence="1">Belongs to the actin family.</text>
</comment>
<protein>
    <recommendedName>
        <fullName evidence="8">Actin</fullName>
    </recommendedName>
</protein>
<organism evidence="6 7">
    <name type="scientific">Paramecium sonneborni</name>
    <dbReference type="NCBI Taxonomy" id="65129"/>
    <lineage>
        <taxon>Eukaryota</taxon>
        <taxon>Sar</taxon>
        <taxon>Alveolata</taxon>
        <taxon>Ciliophora</taxon>
        <taxon>Intramacronucleata</taxon>
        <taxon>Oligohymenophorea</taxon>
        <taxon>Peniculida</taxon>
        <taxon>Parameciidae</taxon>
        <taxon>Paramecium</taxon>
    </lineage>
</organism>
<dbReference type="FunFam" id="3.30.420.40:FF:000058">
    <property type="entry name" value="Putative actin-related protein 5"/>
    <property type="match status" value="1"/>
</dbReference>
<evidence type="ECO:0000256" key="5">
    <source>
        <dbReference type="ARBA" id="ARBA00049360"/>
    </source>
</evidence>
<keyword evidence="4" id="KW-0067">ATP-binding</keyword>
<evidence type="ECO:0000256" key="4">
    <source>
        <dbReference type="ARBA" id="ARBA00022840"/>
    </source>
</evidence>
<keyword evidence="2" id="KW-0547">Nucleotide-binding</keyword>
<dbReference type="GO" id="GO:0016787">
    <property type="term" value="F:hydrolase activity"/>
    <property type="evidence" value="ECO:0007669"/>
    <property type="project" value="UniProtKB-KW"/>
</dbReference>
<accession>A0A8S1LLP1</accession>
<gene>
    <name evidence="6" type="ORF">PSON_ATCC_30995.1.T0200221</name>
</gene>
<dbReference type="PROSITE" id="PS00432">
    <property type="entry name" value="ACTINS_2"/>
    <property type="match status" value="1"/>
</dbReference>
<dbReference type="AlphaFoldDB" id="A0A8S1LLP1"/>
<sequence>MKCDIDVRKDLYGNVVMSGGTTMFPGIPERLSKELTSLAPSSMKIKVVAPPERKFSVWIGGSILSSLSTFQAMWITRSEYDESGPTIVHRKCF</sequence>
<evidence type="ECO:0000313" key="6">
    <source>
        <dbReference type="EMBL" id="CAD8065466.1"/>
    </source>
</evidence>
<dbReference type="InterPro" id="IPR004000">
    <property type="entry name" value="Actin"/>
</dbReference>